<dbReference type="GO" id="GO:0008490">
    <property type="term" value="F:arsenite secondary active transmembrane transporter activity"/>
    <property type="evidence" value="ECO:0007669"/>
    <property type="project" value="TreeGrafter"/>
</dbReference>
<comment type="subcellular location">
    <subcellularLocation>
        <location evidence="1 6">Cell membrane</location>
        <topology evidence="1 6">Multi-pass membrane protein</topology>
    </subcellularLocation>
</comment>
<keyword evidence="3 6" id="KW-0812">Transmembrane</keyword>
<gene>
    <name evidence="7" type="ORF">C8R21_1574</name>
</gene>
<sequence>MLGAILALLSGVVHPGDILIVWQIVWNATATFIAIIIISLLLDEAGYFEWAALHVARWGGGRGQMLFALIVLLGASVSALFANDGAALILTPIVMAMLMALEFSPAATLAFVMAAGFIADVASLPLIISNLVNIVSADFFKIGFKDYASVMIPVNIVAIIAALAVLLLYFRLSVPARYDINQLKQPNEAIRDLITFRTGWAVLVLLLVGFFGLEPLGVPISAVASAGALLLFAVAARGHVISTRRVLLEAPWQIVFFSLGMYLVVYGLRNAGLADHIARLLDYFAQGGIWGAAFGTGILTALLSSIMNNMPTVLVGALSIDATNATGVVKDAMIYANVIGCDLGPKITPIGSLATLLWLHVLARKGMRITWGYYFKVGAVLTMPVLLVTLAALALRLSFP</sequence>
<comment type="similarity">
    <text evidence="6">Belongs to the ArsB family.</text>
</comment>
<keyword evidence="6" id="KW-0813">Transport</keyword>
<evidence type="ECO:0000313" key="8">
    <source>
        <dbReference type="Proteomes" id="UP000244152"/>
    </source>
</evidence>
<dbReference type="PANTHER" id="PTHR43302:SF5">
    <property type="entry name" value="TRANSPORTER ARSB-RELATED"/>
    <property type="match status" value="1"/>
</dbReference>
<name>A0A2T5HZR5_9PROT</name>
<evidence type="ECO:0000256" key="2">
    <source>
        <dbReference type="ARBA" id="ARBA00022475"/>
    </source>
</evidence>
<feature type="transmembrane region" description="Helical" evidence="6">
    <location>
        <begin position="373"/>
        <end position="395"/>
    </location>
</feature>
<feature type="transmembrane region" description="Helical" evidence="6">
    <location>
        <begin position="87"/>
        <end position="103"/>
    </location>
</feature>
<comment type="function">
    <text evidence="6">Involved in arsenical resistance. Thought to form the channel of an arsenite pump.</text>
</comment>
<proteinExistence type="inferred from homology"/>
<evidence type="ECO:0000256" key="6">
    <source>
        <dbReference type="RuleBase" id="RU004993"/>
    </source>
</evidence>
<feature type="transmembrane region" description="Helical" evidence="6">
    <location>
        <begin position="152"/>
        <end position="172"/>
    </location>
</feature>
<dbReference type="NCBIfam" id="NF011980">
    <property type="entry name" value="PRK15445.1"/>
    <property type="match status" value="1"/>
</dbReference>
<feature type="transmembrane region" description="Helical" evidence="6">
    <location>
        <begin position="288"/>
        <end position="306"/>
    </location>
</feature>
<dbReference type="GO" id="GO:0005886">
    <property type="term" value="C:plasma membrane"/>
    <property type="evidence" value="ECO:0007669"/>
    <property type="project" value="UniProtKB-SubCell"/>
</dbReference>
<dbReference type="GO" id="GO:0046685">
    <property type="term" value="P:response to arsenic-containing substance"/>
    <property type="evidence" value="ECO:0007669"/>
    <property type="project" value="UniProtKB-KW"/>
</dbReference>
<keyword evidence="5 6" id="KW-0472">Membrane</keyword>
<dbReference type="InterPro" id="IPR000802">
    <property type="entry name" value="Arsenical_pump_ArsB"/>
</dbReference>
<organism evidence="7 8">
    <name type="scientific">Nitrosospira multiformis</name>
    <dbReference type="NCBI Taxonomy" id="1231"/>
    <lineage>
        <taxon>Bacteria</taxon>
        <taxon>Pseudomonadati</taxon>
        <taxon>Pseudomonadota</taxon>
        <taxon>Betaproteobacteria</taxon>
        <taxon>Nitrosomonadales</taxon>
        <taxon>Nitrosomonadaceae</taxon>
        <taxon>Nitrosospira</taxon>
    </lineage>
</organism>
<dbReference type="PANTHER" id="PTHR43302">
    <property type="entry name" value="TRANSPORTER ARSB-RELATED"/>
    <property type="match status" value="1"/>
</dbReference>
<evidence type="ECO:0000256" key="5">
    <source>
        <dbReference type="ARBA" id="ARBA00023136"/>
    </source>
</evidence>
<feature type="transmembrane region" description="Helical" evidence="6">
    <location>
        <begin position="25"/>
        <end position="42"/>
    </location>
</feature>
<dbReference type="Pfam" id="PF02040">
    <property type="entry name" value="ArsB"/>
    <property type="match status" value="1"/>
</dbReference>
<protein>
    <recommendedName>
        <fullName evidence="6">Arsenical pump membrane protein</fullName>
    </recommendedName>
</protein>
<dbReference type="Proteomes" id="UP000244152">
    <property type="component" value="Unassembled WGS sequence"/>
</dbReference>
<dbReference type="AlphaFoldDB" id="A0A2T5HZR5"/>
<feature type="transmembrane region" description="Helical" evidence="6">
    <location>
        <begin position="219"/>
        <end position="238"/>
    </location>
</feature>
<dbReference type="CDD" id="cd01118">
    <property type="entry name" value="ArsB_permease"/>
    <property type="match status" value="1"/>
</dbReference>
<dbReference type="NCBIfam" id="TIGR00935">
    <property type="entry name" value="2a45"/>
    <property type="match status" value="1"/>
</dbReference>
<feature type="transmembrane region" description="Helical" evidence="6">
    <location>
        <begin position="110"/>
        <end position="132"/>
    </location>
</feature>
<evidence type="ECO:0000256" key="1">
    <source>
        <dbReference type="ARBA" id="ARBA00004651"/>
    </source>
</evidence>
<reference evidence="7 8" key="1">
    <citation type="submission" date="2018-04" db="EMBL/GenBank/DDBJ databases">
        <title>Active sludge and wastewater microbial communities from Klosterneuburg, Austria.</title>
        <authorList>
            <person name="Wagner M."/>
        </authorList>
    </citation>
    <scope>NUCLEOTIDE SEQUENCE [LARGE SCALE GENOMIC DNA]</scope>
    <source>
        <strain evidence="7 8">Nl12</strain>
    </source>
</reference>
<accession>A0A2T5HZR5</accession>
<keyword evidence="4 6" id="KW-1133">Transmembrane helix</keyword>
<evidence type="ECO:0000256" key="4">
    <source>
        <dbReference type="ARBA" id="ARBA00022989"/>
    </source>
</evidence>
<keyword evidence="6" id="KW-0059">Arsenical resistance</keyword>
<evidence type="ECO:0000313" key="7">
    <source>
        <dbReference type="EMBL" id="PTQ77072.1"/>
    </source>
</evidence>
<feature type="transmembrane region" description="Helical" evidence="6">
    <location>
        <begin position="250"/>
        <end position="268"/>
    </location>
</feature>
<feature type="transmembrane region" description="Helical" evidence="6">
    <location>
        <begin position="63"/>
        <end position="81"/>
    </location>
</feature>
<feature type="transmembrane region" description="Helical" evidence="6">
    <location>
        <begin position="193"/>
        <end position="213"/>
    </location>
</feature>
<evidence type="ECO:0000256" key="3">
    <source>
        <dbReference type="ARBA" id="ARBA00022692"/>
    </source>
</evidence>
<comment type="caution">
    <text evidence="6">Lacks conserved residue(s) required for the propagation of feature annotation.</text>
</comment>
<keyword evidence="2" id="KW-1003">Cell membrane</keyword>
<dbReference type="EMBL" id="QAOK01000057">
    <property type="protein sequence ID" value="PTQ77072.1"/>
    <property type="molecule type" value="Genomic_DNA"/>
</dbReference>
<dbReference type="PRINTS" id="PR00758">
    <property type="entry name" value="ARSENICPUMP"/>
</dbReference>
<comment type="caution">
    <text evidence="7">The sequence shown here is derived from an EMBL/GenBank/DDBJ whole genome shotgun (WGS) entry which is preliminary data.</text>
</comment>
<dbReference type="GO" id="GO:0042960">
    <property type="term" value="F:antimonite secondary active transmembrane transporter activity"/>
    <property type="evidence" value="ECO:0007669"/>
    <property type="project" value="TreeGrafter"/>
</dbReference>